<dbReference type="EMBL" id="AQPH01000019">
    <property type="protein sequence ID" value="EPY02186.1"/>
    <property type="molecule type" value="Genomic_DNA"/>
</dbReference>
<name>S9TIZ5_MAGFU</name>
<organism evidence="1 2">
    <name type="scientific">Magnetospirillum fulvum MGU-K5</name>
    <dbReference type="NCBI Taxonomy" id="1316936"/>
    <lineage>
        <taxon>Bacteria</taxon>
        <taxon>Pseudomonadati</taxon>
        <taxon>Pseudomonadota</taxon>
        <taxon>Alphaproteobacteria</taxon>
        <taxon>Rhodospirillales</taxon>
        <taxon>Rhodospirillaceae</taxon>
        <taxon>Magnetospirillum</taxon>
    </lineage>
</organism>
<reference evidence="1 2" key="1">
    <citation type="submission" date="2013-04" db="EMBL/GenBank/DDBJ databases">
        <authorList>
            <person name="Kuznetsov B."/>
            <person name="Ivanovsky R."/>
        </authorList>
    </citation>
    <scope>NUCLEOTIDE SEQUENCE [LARGE SCALE GENOMIC DNA]</scope>
    <source>
        <strain evidence="1 2">MGU-K5</strain>
    </source>
</reference>
<sequence>MIAALLSLAVVTAVPKAALSIEANEGLEEHIVTAPLPRGAEIRGLVSKRIGSTPDRIALLFVGSPGLLHLRNENGAPNFDLKGNFLARARRHLNDDSVTTVLVDCPTDEWDGCDATYRRSAQYAEDITALISALLKELGPKPVYVVGTSFGTVSSANLARRLGSSLAGAVHTATFAGTSQHAFESGMSGFDWEQATVPQVFVHHIGDPCPVTPYRELKSSIGELPLMSVRGARDTSGPACQAFSEHGFRGREEAVMRAIAAWITHGTVTPLVGEP</sequence>
<evidence type="ECO:0000313" key="2">
    <source>
        <dbReference type="Proteomes" id="UP000015350"/>
    </source>
</evidence>
<dbReference type="RefSeq" id="WP_021131731.1">
    <property type="nucleotide sequence ID" value="NZ_AQPH01000019.1"/>
</dbReference>
<evidence type="ECO:0000313" key="1">
    <source>
        <dbReference type="EMBL" id="EPY02186.1"/>
    </source>
</evidence>
<gene>
    <name evidence="1" type="ORF">K678_06901</name>
</gene>
<dbReference type="eggNOG" id="COG1073">
    <property type="taxonomic scope" value="Bacteria"/>
</dbReference>
<dbReference type="Proteomes" id="UP000015350">
    <property type="component" value="Unassembled WGS sequence"/>
</dbReference>
<dbReference type="Gene3D" id="3.40.50.1820">
    <property type="entry name" value="alpha/beta hydrolase"/>
    <property type="match status" value="1"/>
</dbReference>
<protein>
    <submittedName>
        <fullName evidence="1">Uncharacterized protein</fullName>
    </submittedName>
</protein>
<dbReference type="STRING" id="1316936.K678_06901"/>
<dbReference type="OrthoDB" id="7257695at2"/>
<dbReference type="InterPro" id="IPR029058">
    <property type="entry name" value="AB_hydrolase_fold"/>
</dbReference>
<accession>S9TIZ5</accession>
<comment type="caution">
    <text evidence="1">The sequence shown here is derived from an EMBL/GenBank/DDBJ whole genome shotgun (WGS) entry which is preliminary data.</text>
</comment>
<dbReference type="AlphaFoldDB" id="S9TIZ5"/>
<dbReference type="SUPFAM" id="SSF53474">
    <property type="entry name" value="alpha/beta-Hydrolases"/>
    <property type="match status" value="1"/>
</dbReference>
<proteinExistence type="predicted"/>